<keyword evidence="1" id="KW-1133">Transmembrane helix</keyword>
<keyword evidence="3" id="KW-1185">Reference proteome</keyword>
<feature type="transmembrane region" description="Helical" evidence="1">
    <location>
        <begin position="36"/>
        <end position="56"/>
    </location>
</feature>
<proteinExistence type="predicted"/>
<accession>A0A1R4FWK2</accession>
<reference evidence="2 3" key="1">
    <citation type="submission" date="2017-02" db="EMBL/GenBank/DDBJ databases">
        <authorList>
            <person name="Peterson S.W."/>
        </authorList>
    </citation>
    <scope>NUCLEOTIDE SEQUENCE [LARGE SCALE GENOMIC DNA]</scope>
    <source>
        <strain evidence="2 3">LMG 22410</strain>
    </source>
</reference>
<evidence type="ECO:0000313" key="2">
    <source>
        <dbReference type="EMBL" id="SJM60298.1"/>
    </source>
</evidence>
<sequence>MKLNKAMAFVMALVLALYLALALRHALDFFSSGEPIGYAMGAALLVLPLIGVWILFVEVRFGIRLDGLVRRLERADGMPEPLPATPSGRADLDAALEAFPVARDDAKANPESWESWLRLSMAYDAARDRKRARKAARKAIELSKAK</sequence>
<evidence type="ECO:0000256" key="1">
    <source>
        <dbReference type="SAM" id="Phobius"/>
    </source>
</evidence>
<dbReference type="GeneID" id="303172983"/>
<dbReference type="EMBL" id="FUHU01000028">
    <property type="protein sequence ID" value="SJM60298.1"/>
    <property type="molecule type" value="Genomic_DNA"/>
</dbReference>
<keyword evidence="1" id="KW-0812">Transmembrane</keyword>
<name>A0A1R4FWK2_9MICO</name>
<gene>
    <name evidence="2" type="ORF">CZ674_07105</name>
</gene>
<evidence type="ECO:0000313" key="3">
    <source>
        <dbReference type="Proteomes" id="UP000195787"/>
    </source>
</evidence>
<dbReference type="RefSeq" id="WP_086991850.1">
    <property type="nucleotide sequence ID" value="NZ_FUHU01000028.1"/>
</dbReference>
<protein>
    <submittedName>
        <fullName evidence="2">Uncharacterized protein</fullName>
    </submittedName>
</protein>
<dbReference type="InterPro" id="IPR011990">
    <property type="entry name" value="TPR-like_helical_dom_sf"/>
</dbReference>
<dbReference type="OrthoDB" id="4485518at2"/>
<dbReference type="Gene3D" id="1.25.40.10">
    <property type="entry name" value="Tetratricopeptide repeat domain"/>
    <property type="match status" value="1"/>
</dbReference>
<dbReference type="AlphaFoldDB" id="A0A1R4FWK2"/>
<keyword evidence="1" id="KW-0472">Membrane</keyword>
<dbReference type="Proteomes" id="UP000195787">
    <property type="component" value="Unassembled WGS sequence"/>
</dbReference>
<organism evidence="2 3">
    <name type="scientific">Agrococcus casei LMG 22410</name>
    <dbReference type="NCBI Taxonomy" id="1255656"/>
    <lineage>
        <taxon>Bacteria</taxon>
        <taxon>Bacillati</taxon>
        <taxon>Actinomycetota</taxon>
        <taxon>Actinomycetes</taxon>
        <taxon>Micrococcales</taxon>
        <taxon>Microbacteriaceae</taxon>
        <taxon>Agrococcus</taxon>
    </lineage>
</organism>